<evidence type="ECO:0000256" key="1">
    <source>
        <dbReference type="SAM" id="MobiDB-lite"/>
    </source>
</evidence>
<feature type="region of interest" description="Disordered" evidence="1">
    <location>
        <begin position="1"/>
        <end position="23"/>
    </location>
</feature>
<feature type="compositionally biased region" description="Basic residues" evidence="1">
    <location>
        <begin position="150"/>
        <end position="161"/>
    </location>
</feature>
<evidence type="ECO:0000313" key="2">
    <source>
        <dbReference type="EMBL" id="ERN11119.1"/>
    </source>
</evidence>
<dbReference type="AlphaFoldDB" id="W1PTF4"/>
<evidence type="ECO:0000313" key="3">
    <source>
        <dbReference type="Proteomes" id="UP000017836"/>
    </source>
</evidence>
<dbReference type="Gramene" id="ERN11119">
    <property type="protein sequence ID" value="ERN11119"/>
    <property type="gene ID" value="AMTR_s00024p00163000"/>
</dbReference>
<dbReference type="Proteomes" id="UP000017836">
    <property type="component" value="Unassembled WGS sequence"/>
</dbReference>
<gene>
    <name evidence="2" type="ORF">AMTR_s00024p00163000</name>
</gene>
<feature type="compositionally biased region" description="Basic and acidic residues" evidence="1">
    <location>
        <begin position="7"/>
        <end position="16"/>
    </location>
</feature>
<proteinExistence type="predicted"/>
<feature type="compositionally biased region" description="Basic and acidic residues" evidence="1">
    <location>
        <begin position="200"/>
        <end position="214"/>
    </location>
</feature>
<accession>W1PTF4</accession>
<reference evidence="3" key="1">
    <citation type="journal article" date="2013" name="Science">
        <title>The Amborella genome and the evolution of flowering plants.</title>
        <authorList>
            <consortium name="Amborella Genome Project"/>
        </authorList>
    </citation>
    <scope>NUCLEOTIDE SEQUENCE [LARGE SCALE GENOMIC DNA]</scope>
</reference>
<feature type="compositionally biased region" description="Basic and acidic residues" evidence="1">
    <location>
        <begin position="63"/>
        <end position="93"/>
    </location>
</feature>
<feature type="region of interest" description="Disordered" evidence="1">
    <location>
        <begin position="63"/>
        <end position="217"/>
    </location>
</feature>
<dbReference type="HOGENOM" id="CLU_1016842_0_0_1"/>
<name>W1PTF4_AMBTC</name>
<feature type="compositionally biased region" description="Basic residues" evidence="1">
    <location>
        <begin position="131"/>
        <end position="140"/>
    </location>
</feature>
<dbReference type="EMBL" id="KI392710">
    <property type="protein sequence ID" value="ERN11119.1"/>
    <property type="molecule type" value="Genomic_DNA"/>
</dbReference>
<sequence>MDVEIDDKEKAKKNETEIDEDSDDRITLKELYLKNVKQKKGMEKKNKMVMDVEKDEELMEGLIREKTDMEVDNGKKKNKKKEGYKQLAERISQEETDVETETGNNVMAKKKKKRGNNKMGSGASKSTAVSRRGRRRKQKTRSFSPSEHHLRPRNPKVRKLSRIVTRSSLDEQDVNHKKLPLASTKAPQKRKKKATPSSSSEEKSQAKRNVRENSPRIVIRQLKITESTDEEIDDDYFDEPTQNYRIPSWVRCKVYTKCNHHSSKPCENAGDGPS</sequence>
<organism evidence="2 3">
    <name type="scientific">Amborella trichopoda</name>
    <dbReference type="NCBI Taxonomy" id="13333"/>
    <lineage>
        <taxon>Eukaryota</taxon>
        <taxon>Viridiplantae</taxon>
        <taxon>Streptophyta</taxon>
        <taxon>Embryophyta</taxon>
        <taxon>Tracheophyta</taxon>
        <taxon>Spermatophyta</taxon>
        <taxon>Magnoliopsida</taxon>
        <taxon>Amborellales</taxon>
        <taxon>Amborellaceae</taxon>
        <taxon>Amborella</taxon>
    </lineage>
</organism>
<dbReference type="InterPro" id="IPR018247">
    <property type="entry name" value="EF_Hand_1_Ca_BS"/>
</dbReference>
<keyword evidence="3" id="KW-1185">Reference proteome</keyword>
<protein>
    <submittedName>
        <fullName evidence="2">Uncharacterized protein</fullName>
    </submittedName>
</protein>
<dbReference type="PROSITE" id="PS00018">
    <property type="entry name" value="EF_HAND_1"/>
    <property type="match status" value="1"/>
</dbReference>